<evidence type="ECO:0000313" key="17">
    <source>
        <dbReference type="Proteomes" id="UP000237925"/>
    </source>
</evidence>
<evidence type="ECO:0000256" key="5">
    <source>
        <dbReference type="ARBA" id="ARBA00022692"/>
    </source>
</evidence>
<sequence length="747" mass="81476">MNVFFPRPLAALIALSCAAMAHAREPGTVLDALVVTGTRTATTVRDNPASVSIVERETIENSGADSVAELLRDVPGVSVVDSAVAGMQRIRIRGEQSNRVVILVDGQELTDHSSFGSPLLVDPANIERIEVVRGPASVLYGAKAIGGVINIITRKGAAAPLQAELGATYDSGTSGWRGWTALSGTQGRLDWRVSASADEHGDRRVAKGPYSASGRLDNSSYANQDVSAHLGLKLDDAGRHYLALKANHHSLRADGWQDPFALVTLKNVDINPTIAGRQARIDIAEAAITQFNANLPKRDLNKLGLYYEGKDLGPVLRKVSADAFVQRVDREFDNLIKIRGRGGRVQIPGPGPGFNIPLNTSDVVMGSSSTDRTDTWGASVQLDFRLHPQHYTLVGAQWLRDDLETTKRNDITVVGANPLPPLPQYQPPFGVRSTAYDRATMQTASAFAQDEWTLAPEWKLTGGLRYYRVSSSLDETTSSAHQAGERSRHGRFVKALGLTWTGLAHSTVRAGYSEGYVMPSLLEQFTDSRAGRGIVLHGNPDLAPERSKNYELGLRYQNQGVVFDGTLFFNRAKDYITFESCAIGGRCNGGDIYVNADRAKSHGLELLTEYLVPGSNFTPYFSGTWMRRQITVDDFSTYQTDVPRLAGRLGLRYEDTVANANLWLDVFVQGATSVDKKERDIEKSGKVSRHLAGWGTLNMAVGSSFGPQDRYRVALHLNNLLDKSYRAGVDELPGLGRNLVLTFSSKF</sequence>
<dbReference type="Proteomes" id="UP000237925">
    <property type="component" value="Chromosome"/>
</dbReference>
<evidence type="ECO:0000259" key="15">
    <source>
        <dbReference type="Pfam" id="PF07715"/>
    </source>
</evidence>
<dbReference type="GO" id="GO:0009279">
    <property type="term" value="C:cell outer membrane"/>
    <property type="evidence" value="ECO:0007669"/>
    <property type="project" value="UniProtKB-SubCell"/>
</dbReference>
<evidence type="ECO:0000256" key="7">
    <source>
        <dbReference type="ARBA" id="ARBA00023077"/>
    </source>
</evidence>
<reference evidence="16 17" key="1">
    <citation type="submission" date="2018-03" db="EMBL/GenBank/DDBJ databases">
        <title>Genome sequencing of Melaminivora sp.</title>
        <authorList>
            <person name="Kim S.-J."/>
            <person name="Heo J."/>
            <person name="Ahn J.-H."/>
            <person name="Kwon S.-W."/>
        </authorList>
    </citation>
    <scope>NUCLEOTIDE SEQUENCE [LARGE SCALE GENOMIC DNA]</scope>
    <source>
        <strain evidence="16 17">SC2-9</strain>
    </source>
</reference>
<dbReference type="GO" id="GO:0044718">
    <property type="term" value="P:siderophore transmembrane transport"/>
    <property type="evidence" value="ECO:0007669"/>
    <property type="project" value="TreeGrafter"/>
</dbReference>
<gene>
    <name evidence="16" type="ORF">C6568_08305</name>
</gene>
<evidence type="ECO:0000256" key="11">
    <source>
        <dbReference type="PROSITE-ProRule" id="PRU01360"/>
    </source>
</evidence>
<dbReference type="PANTHER" id="PTHR30069">
    <property type="entry name" value="TONB-DEPENDENT OUTER MEMBRANE RECEPTOR"/>
    <property type="match status" value="1"/>
</dbReference>
<evidence type="ECO:0000256" key="4">
    <source>
        <dbReference type="ARBA" id="ARBA00022452"/>
    </source>
</evidence>
<dbReference type="Gene3D" id="2.40.170.20">
    <property type="entry name" value="TonB-dependent receptor, beta-barrel domain"/>
    <property type="match status" value="1"/>
</dbReference>
<dbReference type="KEGG" id="mela:C6568_08305"/>
<keyword evidence="17" id="KW-1185">Reference proteome</keyword>
<keyword evidence="7 12" id="KW-0798">TonB box</keyword>
<evidence type="ECO:0000256" key="12">
    <source>
        <dbReference type="RuleBase" id="RU003357"/>
    </source>
</evidence>
<dbReference type="OrthoDB" id="183532at2"/>
<keyword evidence="4 11" id="KW-1134">Transmembrane beta strand</keyword>
<name>A0A2R3QBU9_9BURK</name>
<protein>
    <recommendedName>
        <fullName evidence="18">TonB-dependent receptor</fullName>
    </recommendedName>
</protein>
<evidence type="ECO:0000256" key="9">
    <source>
        <dbReference type="ARBA" id="ARBA00023170"/>
    </source>
</evidence>
<dbReference type="GO" id="GO:0015344">
    <property type="term" value="F:siderophore uptake transmembrane transporter activity"/>
    <property type="evidence" value="ECO:0007669"/>
    <property type="project" value="TreeGrafter"/>
</dbReference>
<dbReference type="PROSITE" id="PS52016">
    <property type="entry name" value="TONB_DEPENDENT_REC_3"/>
    <property type="match status" value="1"/>
</dbReference>
<dbReference type="AlphaFoldDB" id="A0A2R3QBU9"/>
<evidence type="ECO:0000313" key="16">
    <source>
        <dbReference type="EMBL" id="AVO49265.1"/>
    </source>
</evidence>
<keyword evidence="8 11" id="KW-0472">Membrane</keyword>
<dbReference type="Pfam" id="PF07715">
    <property type="entry name" value="Plug"/>
    <property type="match status" value="1"/>
</dbReference>
<dbReference type="Pfam" id="PF00593">
    <property type="entry name" value="TonB_dep_Rec_b-barrel"/>
    <property type="match status" value="1"/>
</dbReference>
<evidence type="ECO:0000259" key="14">
    <source>
        <dbReference type="Pfam" id="PF00593"/>
    </source>
</evidence>
<dbReference type="InterPro" id="IPR000531">
    <property type="entry name" value="Beta-barrel_TonB"/>
</dbReference>
<evidence type="ECO:0000256" key="6">
    <source>
        <dbReference type="ARBA" id="ARBA00022729"/>
    </source>
</evidence>
<evidence type="ECO:0008006" key="18">
    <source>
        <dbReference type="Google" id="ProtNLM"/>
    </source>
</evidence>
<dbReference type="EMBL" id="CP027667">
    <property type="protein sequence ID" value="AVO49265.1"/>
    <property type="molecule type" value="Genomic_DNA"/>
</dbReference>
<evidence type="ECO:0000256" key="3">
    <source>
        <dbReference type="ARBA" id="ARBA00022448"/>
    </source>
</evidence>
<evidence type="ECO:0000256" key="8">
    <source>
        <dbReference type="ARBA" id="ARBA00023136"/>
    </source>
</evidence>
<dbReference type="PANTHER" id="PTHR30069:SF29">
    <property type="entry name" value="HEMOGLOBIN AND HEMOGLOBIN-HAPTOGLOBIN-BINDING PROTEIN 1-RELATED"/>
    <property type="match status" value="1"/>
</dbReference>
<feature type="chain" id="PRO_5015346298" description="TonB-dependent receptor" evidence="13">
    <location>
        <begin position="24"/>
        <end position="747"/>
    </location>
</feature>
<dbReference type="RefSeq" id="WP_106683698.1">
    <property type="nucleotide sequence ID" value="NZ_CP027667.1"/>
</dbReference>
<accession>A0A2R3QBU9</accession>
<feature type="domain" description="TonB-dependent receptor plug" evidence="15">
    <location>
        <begin position="44"/>
        <end position="148"/>
    </location>
</feature>
<dbReference type="InterPro" id="IPR012910">
    <property type="entry name" value="Plug_dom"/>
</dbReference>
<evidence type="ECO:0000256" key="2">
    <source>
        <dbReference type="ARBA" id="ARBA00009810"/>
    </source>
</evidence>
<dbReference type="InterPro" id="IPR037066">
    <property type="entry name" value="Plug_dom_sf"/>
</dbReference>
<keyword evidence="10 11" id="KW-0998">Cell outer membrane</keyword>
<evidence type="ECO:0000256" key="13">
    <source>
        <dbReference type="SAM" id="SignalP"/>
    </source>
</evidence>
<evidence type="ECO:0000256" key="1">
    <source>
        <dbReference type="ARBA" id="ARBA00004571"/>
    </source>
</evidence>
<dbReference type="InterPro" id="IPR039426">
    <property type="entry name" value="TonB-dep_rcpt-like"/>
</dbReference>
<keyword evidence="3 11" id="KW-0813">Transport</keyword>
<proteinExistence type="inferred from homology"/>
<organism evidence="16 17">
    <name type="scientific">Melaminivora suipulveris</name>
    <dbReference type="NCBI Taxonomy" id="2109913"/>
    <lineage>
        <taxon>Bacteria</taxon>
        <taxon>Pseudomonadati</taxon>
        <taxon>Pseudomonadota</taxon>
        <taxon>Betaproteobacteria</taxon>
        <taxon>Burkholderiales</taxon>
        <taxon>Comamonadaceae</taxon>
        <taxon>Melaminivora</taxon>
    </lineage>
</organism>
<dbReference type="InterPro" id="IPR036942">
    <property type="entry name" value="Beta-barrel_TonB_sf"/>
</dbReference>
<comment type="similarity">
    <text evidence="2 11 12">Belongs to the TonB-dependent receptor family.</text>
</comment>
<dbReference type="CDD" id="cd01347">
    <property type="entry name" value="ligand_gated_channel"/>
    <property type="match status" value="1"/>
</dbReference>
<dbReference type="SUPFAM" id="SSF56935">
    <property type="entry name" value="Porins"/>
    <property type="match status" value="1"/>
</dbReference>
<dbReference type="Gene3D" id="2.170.130.10">
    <property type="entry name" value="TonB-dependent receptor, plug domain"/>
    <property type="match status" value="1"/>
</dbReference>
<comment type="subcellular location">
    <subcellularLocation>
        <location evidence="1 11">Cell outer membrane</location>
        <topology evidence="1 11">Multi-pass membrane protein</topology>
    </subcellularLocation>
</comment>
<feature type="domain" description="TonB-dependent receptor-like beta-barrel" evidence="14">
    <location>
        <begin position="353"/>
        <end position="720"/>
    </location>
</feature>
<feature type="signal peptide" evidence="13">
    <location>
        <begin position="1"/>
        <end position="23"/>
    </location>
</feature>
<keyword evidence="6 13" id="KW-0732">Signal</keyword>
<keyword evidence="9" id="KW-0675">Receptor</keyword>
<keyword evidence="5 11" id="KW-0812">Transmembrane</keyword>
<evidence type="ECO:0000256" key="10">
    <source>
        <dbReference type="ARBA" id="ARBA00023237"/>
    </source>
</evidence>